<dbReference type="PANTHER" id="PTHR11614">
    <property type="entry name" value="PHOSPHOLIPASE-RELATED"/>
    <property type="match status" value="1"/>
</dbReference>
<evidence type="ECO:0000313" key="2">
    <source>
        <dbReference type="EMBL" id="WZN66320.1"/>
    </source>
</evidence>
<reference evidence="2 3" key="1">
    <citation type="submission" date="2024-03" db="EMBL/GenBank/DDBJ databases">
        <title>Complete genome sequence of the green alga Chloropicon roscoffensis RCC1871.</title>
        <authorList>
            <person name="Lemieux C."/>
            <person name="Pombert J.-F."/>
            <person name="Otis C."/>
            <person name="Turmel M."/>
        </authorList>
    </citation>
    <scope>NUCLEOTIDE SEQUENCE [LARGE SCALE GENOMIC DNA]</scope>
    <source>
        <strain evidence="2 3">RCC1871</strain>
    </source>
</reference>
<accession>A0AAX4PKW3</accession>
<evidence type="ECO:0000313" key="3">
    <source>
        <dbReference type="Proteomes" id="UP001472866"/>
    </source>
</evidence>
<sequence length="378" mass="42402">MPAADKKDGEIGMEPERGSFVNGRGLKLQRYAWRASSLARASFGVAQEMPPAGQVAQIESKAAAQTDDVPPAAIIIFVHGYCVHARYEALRPAYEGAPGHTKYDGSVTHRLNEVGCDVHAFDLQGHGESEKLRKMPCYVKDFDDFAKDVIQFTEMVRKEYEDREGDGCPPVYIMGASMGGLVTIRVVQLAGNEFVDGIVLLAPAVMMLDEENFCCWYYLKKPILHFMKPFLDKVKMIHRYRATCAKMRKTEGDDPLNYWGLMHFGMASNMMEGQLRSRGGPQIELPFIILSSPNDTHVNSMGSHDMFQQCTSKDKTLCWMNNMGHSLLYEPPGCEQVIRLAVNWVLERAKPDSLRPGASELFTSERSGGYTVRREVEK</sequence>
<keyword evidence="2" id="KW-0031">Aminopeptidase</keyword>
<dbReference type="AlphaFoldDB" id="A0AAX4PKW3"/>
<dbReference type="InterPro" id="IPR022742">
    <property type="entry name" value="Hydrolase_4"/>
</dbReference>
<name>A0AAX4PKW3_9CHLO</name>
<feature type="domain" description="Serine aminopeptidase S33" evidence="1">
    <location>
        <begin position="101"/>
        <end position="331"/>
    </location>
</feature>
<gene>
    <name evidence="2" type="ORF">HKI87_15g78850</name>
</gene>
<dbReference type="EMBL" id="CP151515">
    <property type="protein sequence ID" value="WZN66320.1"/>
    <property type="molecule type" value="Genomic_DNA"/>
</dbReference>
<dbReference type="InterPro" id="IPR029058">
    <property type="entry name" value="AB_hydrolase_fold"/>
</dbReference>
<dbReference type="Proteomes" id="UP001472866">
    <property type="component" value="Chromosome 15"/>
</dbReference>
<keyword evidence="2" id="KW-0378">Hydrolase</keyword>
<protein>
    <submittedName>
        <fullName evidence="2">Serine aminopeptidase</fullName>
    </submittedName>
</protein>
<dbReference type="Pfam" id="PF12146">
    <property type="entry name" value="Hydrolase_4"/>
    <property type="match status" value="1"/>
</dbReference>
<keyword evidence="2" id="KW-0645">Protease</keyword>
<keyword evidence="3" id="KW-1185">Reference proteome</keyword>
<dbReference type="InterPro" id="IPR051044">
    <property type="entry name" value="MAG_DAG_Lipase"/>
</dbReference>
<dbReference type="SUPFAM" id="SSF53474">
    <property type="entry name" value="alpha/beta-Hydrolases"/>
    <property type="match status" value="1"/>
</dbReference>
<organism evidence="2 3">
    <name type="scientific">Chloropicon roscoffensis</name>
    <dbReference type="NCBI Taxonomy" id="1461544"/>
    <lineage>
        <taxon>Eukaryota</taxon>
        <taxon>Viridiplantae</taxon>
        <taxon>Chlorophyta</taxon>
        <taxon>Chloropicophyceae</taxon>
        <taxon>Chloropicales</taxon>
        <taxon>Chloropicaceae</taxon>
        <taxon>Chloropicon</taxon>
    </lineage>
</organism>
<dbReference type="Gene3D" id="3.40.50.1820">
    <property type="entry name" value="alpha/beta hydrolase"/>
    <property type="match status" value="1"/>
</dbReference>
<dbReference type="GO" id="GO:0004177">
    <property type="term" value="F:aminopeptidase activity"/>
    <property type="evidence" value="ECO:0007669"/>
    <property type="project" value="UniProtKB-KW"/>
</dbReference>
<evidence type="ECO:0000259" key="1">
    <source>
        <dbReference type="Pfam" id="PF12146"/>
    </source>
</evidence>
<proteinExistence type="predicted"/>